<evidence type="ECO:0000313" key="2">
    <source>
        <dbReference type="EMBL" id="MCQ4922339.1"/>
    </source>
</evidence>
<evidence type="ECO:0000256" key="1">
    <source>
        <dbReference type="SAM" id="MobiDB-lite"/>
    </source>
</evidence>
<gene>
    <name evidence="2" type="ORF">NE686_04525</name>
</gene>
<organism evidence="2 3">
    <name type="scientific">Tissierella carlieri</name>
    <dbReference type="NCBI Taxonomy" id="689904"/>
    <lineage>
        <taxon>Bacteria</taxon>
        <taxon>Bacillati</taxon>
        <taxon>Bacillota</taxon>
        <taxon>Tissierellia</taxon>
        <taxon>Tissierellales</taxon>
        <taxon>Tissierellaceae</taxon>
        <taxon>Tissierella</taxon>
    </lineage>
</organism>
<dbReference type="EMBL" id="JANGAC010000002">
    <property type="protein sequence ID" value="MCQ4922339.1"/>
    <property type="molecule type" value="Genomic_DNA"/>
</dbReference>
<dbReference type="Proteomes" id="UP001524478">
    <property type="component" value="Unassembled WGS sequence"/>
</dbReference>
<proteinExistence type="predicted"/>
<dbReference type="RefSeq" id="WP_256310613.1">
    <property type="nucleotide sequence ID" value="NZ_JANGAC010000002.1"/>
</dbReference>
<comment type="caution">
    <text evidence="2">The sequence shown here is derived from an EMBL/GenBank/DDBJ whole genome shotgun (WGS) entry which is preliminary data.</text>
</comment>
<feature type="compositionally biased region" description="Basic and acidic residues" evidence="1">
    <location>
        <begin position="9"/>
        <end position="22"/>
    </location>
</feature>
<sequence length="56" mass="6374">MKSLNDILWNKDGEIGEEKGKNNEYQPMGEPPMITDNCKCLYSASPMTAFFMTKIL</sequence>
<evidence type="ECO:0000313" key="3">
    <source>
        <dbReference type="Proteomes" id="UP001524478"/>
    </source>
</evidence>
<reference evidence="2 3" key="1">
    <citation type="submission" date="2022-06" db="EMBL/GenBank/DDBJ databases">
        <title>Isolation of gut microbiota from human fecal samples.</title>
        <authorList>
            <person name="Pamer E.G."/>
            <person name="Barat B."/>
            <person name="Waligurski E."/>
            <person name="Medina S."/>
            <person name="Paddock L."/>
            <person name="Mostad J."/>
        </authorList>
    </citation>
    <scope>NUCLEOTIDE SEQUENCE [LARGE SCALE GENOMIC DNA]</scope>
    <source>
        <strain evidence="2 3">DFI.7.95</strain>
    </source>
</reference>
<protein>
    <submittedName>
        <fullName evidence="2">Uncharacterized protein</fullName>
    </submittedName>
</protein>
<keyword evidence="3" id="KW-1185">Reference proteome</keyword>
<feature type="region of interest" description="Disordered" evidence="1">
    <location>
        <begin position="1"/>
        <end position="29"/>
    </location>
</feature>
<accession>A0ABT1S7A0</accession>
<name>A0ABT1S7A0_9FIRM</name>